<feature type="compositionally biased region" description="Polar residues" evidence="1">
    <location>
        <begin position="133"/>
        <end position="164"/>
    </location>
</feature>
<dbReference type="Proteomes" id="UP001433268">
    <property type="component" value="Unassembled WGS sequence"/>
</dbReference>
<protein>
    <submittedName>
        <fullName evidence="2">Uncharacterized protein</fullName>
    </submittedName>
</protein>
<accession>A0ABR1VTD7</accession>
<feature type="compositionally biased region" description="Polar residues" evidence="1">
    <location>
        <begin position="89"/>
        <end position="101"/>
    </location>
</feature>
<gene>
    <name evidence="2" type="ORF">PG997_009198</name>
</gene>
<proteinExistence type="predicted"/>
<comment type="caution">
    <text evidence="2">The sequence shown here is derived from an EMBL/GenBank/DDBJ whole genome shotgun (WGS) entry which is preliminary data.</text>
</comment>
<feature type="compositionally biased region" description="Low complexity" evidence="1">
    <location>
        <begin position="69"/>
        <end position="88"/>
    </location>
</feature>
<dbReference type="RefSeq" id="XP_066665475.1">
    <property type="nucleotide sequence ID" value="XM_066813513.1"/>
</dbReference>
<evidence type="ECO:0000256" key="1">
    <source>
        <dbReference type="SAM" id="MobiDB-lite"/>
    </source>
</evidence>
<keyword evidence="3" id="KW-1185">Reference proteome</keyword>
<reference evidence="2 3" key="1">
    <citation type="submission" date="2023-01" db="EMBL/GenBank/DDBJ databases">
        <title>Analysis of 21 Apiospora genomes using comparative genomics revels a genus with tremendous synthesis potential of carbohydrate active enzymes and secondary metabolites.</title>
        <authorList>
            <person name="Sorensen T."/>
        </authorList>
    </citation>
    <scope>NUCLEOTIDE SEQUENCE [LARGE SCALE GENOMIC DNA]</scope>
    <source>
        <strain evidence="2 3">CBS 114990</strain>
    </source>
</reference>
<feature type="region of interest" description="Disordered" evidence="1">
    <location>
        <begin position="51"/>
        <end position="164"/>
    </location>
</feature>
<organism evidence="2 3">
    <name type="scientific">Apiospora hydei</name>
    <dbReference type="NCBI Taxonomy" id="1337664"/>
    <lineage>
        <taxon>Eukaryota</taxon>
        <taxon>Fungi</taxon>
        <taxon>Dikarya</taxon>
        <taxon>Ascomycota</taxon>
        <taxon>Pezizomycotina</taxon>
        <taxon>Sordariomycetes</taxon>
        <taxon>Xylariomycetidae</taxon>
        <taxon>Amphisphaeriales</taxon>
        <taxon>Apiosporaceae</taxon>
        <taxon>Apiospora</taxon>
    </lineage>
</organism>
<evidence type="ECO:0000313" key="2">
    <source>
        <dbReference type="EMBL" id="KAK8074535.1"/>
    </source>
</evidence>
<sequence>MTTNRELRFSCVGGADRVLNRQVHYSYGVRPRPSSTPGTVTEVSSVTVTLPSSSATVTGPPGNGTYPGSSLSLTASSSSPSWWDSVISQTSGGPPATNSEQSTSPAYSVSPPAPGSSSGRGGDPSSSYPIVTATLTLPSISTVPDSATYSQTGPDPSGSSGVRR</sequence>
<dbReference type="EMBL" id="JAQQWN010000007">
    <property type="protein sequence ID" value="KAK8074535.1"/>
    <property type="molecule type" value="Genomic_DNA"/>
</dbReference>
<dbReference type="GeneID" id="92046573"/>
<evidence type="ECO:0000313" key="3">
    <source>
        <dbReference type="Proteomes" id="UP001433268"/>
    </source>
</evidence>
<name>A0ABR1VTD7_9PEZI</name>